<sequence length="164" mass="17963">MPLLENGHVTEDRWAQAIAGEALPAGAVIVPLERLEEGLARPKDAPLGVAIGPDVDVAVLRPALPRLGLVAVNFPTFRDGRAFTQARALREHLSFTGEIRATGTPLPDQYEFLLRCGVTTVQTDRTEDVAVWQQAHEIISIAYQPSVLHERPQGLGLRRFLVTD</sequence>
<gene>
    <name evidence="1" type="ORF">CFR77_05165</name>
</gene>
<dbReference type="EMBL" id="NKUA01000005">
    <property type="protein sequence ID" value="PYD79904.1"/>
    <property type="molecule type" value="Genomic_DNA"/>
</dbReference>
<comment type="caution">
    <text evidence="1">The sequence shown here is derived from an EMBL/GenBank/DDBJ whole genome shotgun (WGS) entry which is preliminary data.</text>
</comment>
<evidence type="ECO:0000313" key="1">
    <source>
        <dbReference type="EMBL" id="PYD79904.1"/>
    </source>
</evidence>
<dbReference type="OrthoDB" id="9800421at2"/>
<name>A0A318QPP5_9PROT</name>
<proteinExistence type="predicted"/>
<dbReference type="AlphaFoldDB" id="A0A318QPP5"/>
<dbReference type="PIRSF" id="PIRSF030820">
    <property type="entry name" value="UCP030820"/>
    <property type="match status" value="1"/>
</dbReference>
<evidence type="ECO:0000313" key="2">
    <source>
        <dbReference type="Proteomes" id="UP000247814"/>
    </source>
</evidence>
<dbReference type="RefSeq" id="WP_110568242.1">
    <property type="nucleotide sequence ID" value="NZ_CP137147.1"/>
</dbReference>
<dbReference type="InterPro" id="IPR008318">
    <property type="entry name" value="UCP030820"/>
</dbReference>
<protein>
    <recommendedName>
        <fullName evidence="3">Oxidoreductase</fullName>
    </recommendedName>
</protein>
<organism evidence="1 2">
    <name type="scientific">Komagataeibacter sucrofermentans</name>
    <dbReference type="NCBI Taxonomy" id="1053551"/>
    <lineage>
        <taxon>Bacteria</taxon>
        <taxon>Pseudomonadati</taxon>
        <taxon>Pseudomonadota</taxon>
        <taxon>Alphaproteobacteria</taxon>
        <taxon>Acetobacterales</taxon>
        <taxon>Acetobacteraceae</taxon>
        <taxon>Komagataeibacter</taxon>
    </lineage>
</organism>
<evidence type="ECO:0008006" key="3">
    <source>
        <dbReference type="Google" id="ProtNLM"/>
    </source>
</evidence>
<keyword evidence="2" id="KW-1185">Reference proteome</keyword>
<accession>A0A318QPP5</accession>
<dbReference type="Proteomes" id="UP000247814">
    <property type="component" value="Unassembled WGS sequence"/>
</dbReference>
<dbReference type="Pfam" id="PF06073">
    <property type="entry name" value="DUF934"/>
    <property type="match status" value="1"/>
</dbReference>
<reference evidence="1 2" key="1">
    <citation type="submission" date="2017-07" db="EMBL/GenBank/DDBJ databases">
        <title>A draft genome sequence of Komagataeibacter sucrofermentans LMG 18788.</title>
        <authorList>
            <person name="Skraban J."/>
            <person name="Cleenwerck I."/>
            <person name="Vandamme P."/>
            <person name="Trcek J."/>
        </authorList>
    </citation>
    <scope>NUCLEOTIDE SEQUENCE [LARGE SCALE GENOMIC DNA]</scope>
    <source>
        <strain evidence="1 2">LMG 18788</strain>
    </source>
</reference>